<gene>
    <name evidence="1" type="ORF">PCON_07127</name>
</gene>
<dbReference type="Proteomes" id="UP000018144">
    <property type="component" value="Unassembled WGS sequence"/>
</dbReference>
<keyword evidence="2" id="KW-1185">Reference proteome</keyword>
<organism evidence="1 2">
    <name type="scientific">Pyronema omphalodes (strain CBS 100304)</name>
    <name type="common">Pyronema confluens</name>
    <dbReference type="NCBI Taxonomy" id="1076935"/>
    <lineage>
        <taxon>Eukaryota</taxon>
        <taxon>Fungi</taxon>
        <taxon>Dikarya</taxon>
        <taxon>Ascomycota</taxon>
        <taxon>Pezizomycotina</taxon>
        <taxon>Pezizomycetes</taxon>
        <taxon>Pezizales</taxon>
        <taxon>Pyronemataceae</taxon>
        <taxon>Pyronema</taxon>
    </lineage>
</organism>
<sequence length="52" mass="5663">MRTRSSGKLFPVSCSMWVACLHMKDAQGQGEAPPYAVVRWRLLVGGSAAKNI</sequence>
<protein>
    <submittedName>
        <fullName evidence="1">Uncharacterized protein</fullName>
    </submittedName>
</protein>
<evidence type="ECO:0000313" key="1">
    <source>
        <dbReference type="EMBL" id="CCX29801.1"/>
    </source>
</evidence>
<proteinExistence type="predicted"/>
<evidence type="ECO:0000313" key="2">
    <source>
        <dbReference type="Proteomes" id="UP000018144"/>
    </source>
</evidence>
<name>U4LR99_PYROM</name>
<reference evidence="1 2" key="1">
    <citation type="journal article" date="2013" name="PLoS Genet.">
        <title>The genome and development-dependent transcriptomes of Pyronema confluens: a window into fungal evolution.</title>
        <authorList>
            <person name="Traeger S."/>
            <person name="Altegoer F."/>
            <person name="Freitag M."/>
            <person name="Gabaldon T."/>
            <person name="Kempken F."/>
            <person name="Kumar A."/>
            <person name="Marcet-Houben M."/>
            <person name="Poggeler S."/>
            <person name="Stajich J.E."/>
            <person name="Nowrousian M."/>
        </authorList>
    </citation>
    <scope>NUCLEOTIDE SEQUENCE [LARGE SCALE GENOMIC DNA]</scope>
    <source>
        <strain evidence="2">CBS 100304</strain>
        <tissue evidence="1">Vegetative mycelium</tissue>
    </source>
</reference>
<accession>U4LR99</accession>
<dbReference type="AlphaFoldDB" id="U4LR99"/>
<dbReference type="EMBL" id="HF935354">
    <property type="protein sequence ID" value="CCX29801.1"/>
    <property type="molecule type" value="Genomic_DNA"/>
</dbReference>
<dbReference type="PROSITE" id="PS51257">
    <property type="entry name" value="PROKAR_LIPOPROTEIN"/>
    <property type="match status" value="1"/>
</dbReference>